<evidence type="ECO:0000313" key="4">
    <source>
        <dbReference type="EMBL" id="SGZ53967.1"/>
    </source>
</evidence>
<keyword evidence="3" id="KW-1133">Transmembrane helix</keyword>
<keyword evidence="1" id="KW-0175">Coiled coil</keyword>
<feature type="coiled-coil region" evidence="1">
    <location>
        <begin position="193"/>
        <end position="220"/>
    </location>
</feature>
<dbReference type="Proteomes" id="UP000182334">
    <property type="component" value="Chromosome IV"/>
</dbReference>
<evidence type="ECO:0000256" key="3">
    <source>
        <dbReference type="SAM" id="Phobius"/>
    </source>
</evidence>
<reference evidence="4 5" key="1">
    <citation type="submission" date="2016-10" db="EMBL/GenBank/DDBJ databases">
        <authorList>
            <person name="de Groot N.N."/>
        </authorList>
    </citation>
    <scope>NUCLEOTIDE SEQUENCE [LARGE SCALE GENOMIC DNA]</scope>
    <source>
        <strain evidence="4 5">CBS 141442</strain>
    </source>
</reference>
<keyword evidence="3" id="KW-0472">Membrane</keyword>
<name>A0A1L0BRD9_9ASCO</name>
<dbReference type="EMBL" id="LT635759">
    <property type="protein sequence ID" value="SGZ53967.1"/>
    <property type="molecule type" value="Genomic_DNA"/>
</dbReference>
<dbReference type="STRING" id="45354.A0A1L0BRD9"/>
<sequence>MSKAFLSEVNTNLGSSSSSNQSSMASSPVSRPIFRGLPKSPRPSFIHSRLSSKDNGGLPVKTRLVEQFYNSEPAQPQRSHGDLAAVFRNEVLGNQQSMGLDVFTEEALNDAIQKGKLSHRSVDREIADVHDIAETLINIDQTLSAKNLRIQNIEEVIEVVSRSARELERGLARSKLHLSGSSVQQLMHLSSYLEELQTLIRKVQKELASTTTQLEAQYREEMKASMGMLETLDQTLFVLNARLELARASMGRNKAVLGETMGEKVAALEYISAKFAEYDQLNRYRKVRQLIVALVVVVTMVCGYMIVSHTPNVKATLVK</sequence>
<dbReference type="OrthoDB" id="10644410at2759"/>
<keyword evidence="5" id="KW-1185">Reference proteome</keyword>
<dbReference type="AlphaFoldDB" id="A0A1L0BRD9"/>
<gene>
    <name evidence="4" type="ORF">SAMEA4029010_CIC11G00000005430</name>
</gene>
<feature type="compositionally biased region" description="Low complexity" evidence="2">
    <location>
        <begin position="15"/>
        <end position="30"/>
    </location>
</feature>
<feature type="transmembrane region" description="Helical" evidence="3">
    <location>
        <begin position="290"/>
        <end position="307"/>
    </location>
</feature>
<accession>A0A1L0BRD9</accession>
<proteinExistence type="predicted"/>
<organism evidence="4 5">
    <name type="scientific">Sungouiella intermedia</name>
    <dbReference type="NCBI Taxonomy" id="45354"/>
    <lineage>
        <taxon>Eukaryota</taxon>
        <taxon>Fungi</taxon>
        <taxon>Dikarya</taxon>
        <taxon>Ascomycota</taxon>
        <taxon>Saccharomycotina</taxon>
        <taxon>Pichiomycetes</taxon>
        <taxon>Metschnikowiaceae</taxon>
        <taxon>Sungouiella</taxon>
    </lineage>
</organism>
<evidence type="ECO:0000256" key="1">
    <source>
        <dbReference type="SAM" id="Coils"/>
    </source>
</evidence>
<keyword evidence="3" id="KW-0812">Transmembrane</keyword>
<evidence type="ECO:0000313" key="5">
    <source>
        <dbReference type="Proteomes" id="UP000182334"/>
    </source>
</evidence>
<evidence type="ECO:0000256" key="2">
    <source>
        <dbReference type="SAM" id="MobiDB-lite"/>
    </source>
</evidence>
<protein>
    <submittedName>
        <fullName evidence="4">CIC11C00000005430</fullName>
    </submittedName>
</protein>
<feature type="region of interest" description="Disordered" evidence="2">
    <location>
        <begin position="9"/>
        <end position="58"/>
    </location>
</feature>